<dbReference type="OrthoDB" id="6106783at2"/>
<dbReference type="Proteomes" id="UP000000238">
    <property type="component" value="Chromosome"/>
</dbReference>
<dbReference type="InterPro" id="IPR058059">
    <property type="entry name" value="PA3496-like"/>
</dbReference>
<dbReference type="Pfam" id="PF26620">
    <property type="entry name" value="DUF8197"/>
    <property type="match status" value="1"/>
</dbReference>
<accession>Q2SNY7</accession>
<dbReference type="AlphaFoldDB" id="Q2SNY7"/>
<organism evidence="1 2">
    <name type="scientific">Hahella chejuensis (strain KCTC 2396)</name>
    <dbReference type="NCBI Taxonomy" id="349521"/>
    <lineage>
        <taxon>Bacteria</taxon>
        <taxon>Pseudomonadati</taxon>
        <taxon>Pseudomonadota</taxon>
        <taxon>Gammaproteobacteria</taxon>
        <taxon>Oceanospirillales</taxon>
        <taxon>Hahellaceae</taxon>
        <taxon>Hahella</taxon>
    </lineage>
</organism>
<dbReference type="KEGG" id="hch:HCH_00739"/>
<proteinExistence type="predicted"/>
<dbReference type="EMBL" id="CP000155">
    <property type="protein sequence ID" value="ABC27637.1"/>
    <property type="molecule type" value="Genomic_DNA"/>
</dbReference>
<dbReference type="NCBIfam" id="NF046101">
    <property type="entry name" value="PA3496_fam"/>
    <property type="match status" value="1"/>
</dbReference>
<evidence type="ECO:0000313" key="2">
    <source>
        <dbReference type="Proteomes" id="UP000000238"/>
    </source>
</evidence>
<dbReference type="RefSeq" id="WP_011394714.1">
    <property type="nucleotide sequence ID" value="NC_007645.1"/>
</dbReference>
<dbReference type="STRING" id="349521.HCH_00739"/>
<gene>
    <name evidence="1" type="ordered locus">HCH_00739</name>
</gene>
<protein>
    <submittedName>
        <fullName evidence="1">Uncharacterized protein</fullName>
    </submittedName>
</protein>
<dbReference type="InterPro" id="IPR058510">
    <property type="entry name" value="DUF8197"/>
</dbReference>
<dbReference type="HOGENOM" id="CLU_2843747_0_0_6"/>
<name>Q2SNY7_HAHCH</name>
<evidence type="ECO:0000313" key="1">
    <source>
        <dbReference type="EMBL" id="ABC27637.1"/>
    </source>
</evidence>
<reference evidence="1 2" key="1">
    <citation type="journal article" date="2005" name="Nucleic Acids Res.">
        <title>Genomic blueprint of Hahella chejuensis, a marine microbe producing an algicidal agent.</title>
        <authorList>
            <person name="Jeong H."/>
            <person name="Yim J.H."/>
            <person name="Lee C."/>
            <person name="Choi S.-H."/>
            <person name="Park Y.K."/>
            <person name="Yoon S.H."/>
            <person name="Hur C.-G."/>
            <person name="Kang H.-Y."/>
            <person name="Kim D."/>
            <person name="Lee H.H."/>
            <person name="Park K.H."/>
            <person name="Park S.-H."/>
            <person name="Park H.-S."/>
            <person name="Lee H.K."/>
            <person name="Oh T.K."/>
            <person name="Kim J.F."/>
        </authorList>
    </citation>
    <scope>NUCLEOTIDE SEQUENCE [LARGE SCALE GENOMIC DNA]</scope>
    <source>
        <strain evidence="1 2">KCTC 2396</strain>
    </source>
</reference>
<keyword evidence="2" id="KW-1185">Reference proteome</keyword>
<sequence>MQNMNQPSDSVASTILDVFYETETQERKSKEKQASKRRLQARRAIEDYLENKRLREATEDYYLSE</sequence>